<evidence type="ECO:0000313" key="3">
    <source>
        <dbReference type="Proteomes" id="UP000218934"/>
    </source>
</evidence>
<dbReference type="OrthoDB" id="7206991at2"/>
<dbReference type="Pfam" id="PF11994">
    <property type="entry name" value="DUF3489"/>
    <property type="match status" value="1"/>
</dbReference>
<accession>A0A2A4FUZ2</accession>
<evidence type="ECO:0000313" key="2">
    <source>
        <dbReference type="EMBL" id="PCE42601.1"/>
    </source>
</evidence>
<comment type="caution">
    <text evidence="2">The sequence shown here is derived from an EMBL/GenBank/DDBJ whole genome shotgun (WGS) entry which is preliminary data.</text>
</comment>
<name>A0A2A4FUZ2_9SPHN</name>
<reference evidence="2 3" key="1">
    <citation type="submission" date="2017-09" db="EMBL/GenBank/DDBJ databases">
        <title>The Catabolism of 3,6-Dichlorosalicylic acid is Initiated by the Cytochrome P450 Monooxygenase DsmABC in Rhizorhabdus dicambivorans Ndbn-20.</title>
        <authorList>
            <person name="Na L."/>
        </authorList>
    </citation>
    <scope>NUCLEOTIDE SEQUENCE [LARGE SCALE GENOMIC DNA]</scope>
    <source>
        <strain evidence="2 3">Ndbn-20m</strain>
    </source>
</reference>
<dbReference type="EMBL" id="NWUF01000007">
    <property type="protein sequence ID" value="PCE42601.1"/>
    <property type="molecule type" value="Genomic_DNA"/>
</dbReference>
<dbReference type="AlphaFoldDB" id="A0A2A4FUZ2"/>
<protein>
    <submittedName>
        <fullName evidence="2">DUF3489 domain-containing protein</fullName>
    </submittedName>
</protein>
<keyword evidence="3" id="KW-1185">Reference proteome</keyword>
<dbReference type="KEGG" id="rdi:CMV14_06770"/>
<dbReference type="InterPro" id="IPR021880">
    <property type="entry name" value="DUF3489"/>
</dbReference>
<dbReference type="Proteomes" id="UP000218934">
    <property type="component" value="Unassembled WGS sequence"/>
</dbReference>
<feature type="region of interest" description="Disordered" evidence="1">
    <location>
        <begin position="1"/>
        <end position="23"/>
    </location>
</feature>
<organism evidence="2 3">
    <name type="scientific">Rhizorhabdus dicambivorans</name>
    <dbReference type="NCBI Taxonomy" id="1850238"/>
    <lineage>
        <taxon>Bacteria</taxon>
        <taxon>Pseudomonadati</taxon>
        <taxon>Pseudomonadota</taxon>
        <taxon>Alphaproteobacteria</taxon>
        <taxon>Sphingomonadales</taxon>
        <taxon>Sphingomonadaceae</taxon>
        <taxon>Rhizorhabdus</taxon>
    </lineage>
</organism>
<sequence>MENVQTTTDAAVETPALPRPSKAATVAKLLSRNRGATLAEIMDATSWQPHSARAFLSGIRKKKELLKETRRSGETCYRFAN</sequence>
<evidence type="ECO:0000256" key="1">
    <source>
        <dbReference type="SAM" id="MobiDB-lite"/>
    </source>
</evidence>
<gene>
    <name evidence="2" type="ORF">COO09_09310</name>
</gene>
<proteinExistence type="predicted"/>
<dbReference type="RefSeq" id="WP_083215730.1">
    <property type="nucleotide sequence ID" value="NZ_CP023449.1"/>
</dbReference>